<sequence length="63" mass="7356">MKMYSIGQFAKQLGVTTQTLRNWDKTNKLKPEISQDQKTKNCLKTLYKSLPYSVADYRVNVQI</sequence>
<dbReference type="PROSITE" id="PS50937">
    <property type="entry name" value="HTH_MERR_2"/>
    <property type="match status" value="1"/>
</dbReference>
<organism evidence="2 3">
    <name type="scientific">Heyndrickxia coagulans</name>
    <name type="common">Weizmannia coagulans</name>
    <dbReference type="NCBI Taxonomy" id="1398"/>
    <lineage>
        <taxon>Bacteria</taxon>
        <taxon>Bacillati</taxon>
        <taxon>Bacillota</taxon>
        <taxon>Bacilli</taxon>
        <taxon>Bacillales</taxon>
        <taxon>Bacillaceae</taxon>
        <taxon>Heyndrickxia</taxon>
    </lineage>
</organism>
<feature type="domain" description="HTH merR-type" evidence="1">
    <location>
        <begin position="3"/>
        <end position="25"/>
    </location>
</feature>
<dbReference type="InterPro" id="IPR000551">
    <property type="entry name" value="MerR-type_HTH_dom"/>
</dbReference>
<dbReference type="GO" id="GO:0003677">
    <property type="term" value="F:DNA binding"/>
    <property type="evidence" value="ECO:0007669"/>
    <property type="project" value="InterPro"/>
</dbReference>
<protein>
    <submittedName>
        <fullName evidence="2">Transcriptional regulator, MerR family</fullName>
    </submittedName>
</protein>
<dbReference type="GO" id="GO:0006355">
    <property type="term" value="P:regulation of DNA-templated transcription"/>
    <property type="evidence" value="ECO:0007669"/>
    <property type="project" value="InterPro"/>
</dbReference>
<dbReference type="AlphaFoldDB" id="A0A133KG02"/>
<dbReference type="SUPFAM" id="SSF46955">
    <property type="entry name" value="Putative DNA-binding domain"/>
    <property type="match status" value="1"/>
</dbReference>
<dbReference type="InterPro" id="IPR009061">
    <property type="entry name" value="DNA-bd_dom_put_sf"/>
</dbReference>
<evidence type="ECO:0000313" key="3">
    <source>
        <dbReference type="Proteomes" id="UP000070376"/>
    </source>
</evidence>
<gene>
    <name evidence="2" type="ORF">HMPREF3213_02958</name>
</gene>
<comment type="caution">
    <text evidence="2">The sequence shown here is derived from an EMBL/GenBank/DDBJ whole genome shotgun (WGS) entry which is preliminary data.</text>
</comment>
<proteinExistence type="predicted"/>
<dbReference type="PATRIC" id="fig|1398.22.peg.2962"/>
<dbReference type="EMBL" id="LRPN01000142">
    <property type="protein sequence ID" value="KWZ78455.1"/>
    <property type="molecule type" value="Genomic_DNA"/>
</dbReference>
<reference evidence="3" key="1">
    <citation type="submission" date="2016-01" db="EMBL/GenBank/DDBJ databases">
        <authorList>
            <person name="Mitreva M."/>
            <person name="Pepin K.H."/>
            <person name="Mihindukulasuriya K.A."/>
            <person name="Fulton R."/>
            <person name="Fronick C."/>
            <person name="O'Laughlin M."/>
            <person name="Miner T."/>
            <person name="Herter B."/>
            <person name="Rosa B.A."/>
            <person name="Cordes M."/>
            <person name="Tomlinson C."/>
            <person name="Wollam A."/>
            <person name="Palsikar V.B."/>
            <person name="Mardis E.R."/>
            <person name="Wilson R.K."/>
        </authorList>
    </citation>
    <scope>NUCLEOTIDE SEQUENCE [LARGE SCALE GENOMIC DNA]</scope>
    <source>
        <strain evidence="3">GED7749B</strain>
    </source>
</reference>
<evidence type="ECO:0000313" key="2">
    <source>
        <dbReference type="EMBL" id="KWZ78455.1"/>
    </source>
</evidence>
<dbReference type="Gene3D" id="1.10.1660.10">
    <property type="match status" value="1"/>
</dbReference>
<evidence type="ECO:0000259" key="1">
    <source>
        <dbReference type="PROSITE" id="PS50937"/>
    </source>
</evidence>
<name>A0A133KG02_HEYCO</name>
<accession>A0A133KG02</accession>
<dbReference type="Proteomes" id="UP000070376">
    <property type="component" value="Unassembled WGS sequence"/>
</dbReference>
<dbReference type="Pfam" id="PF00376">
    <property type="entry name" value="MerR"/>
    <property type="match status" value="1"/>
</dbReference>